<dbReference type="GO" id="GO:0005869">
    <property type="term" value="C:dynactin complex"/>
    <property type="evidence" value="ECO:0007669"/>
    <property type="project" value="InterPro"/>
</dbReference>
<dbReference type="InParanoid" id="A0A067N4H6"/>
<dbReference type="EMBL" id="KL198021">
    <property type="protein sequence ID" value="KDQ18681.1"/>
    <property type="molecule type" value="Genomic_DNA"/>
</dbReference>
<dbReference type="OrthoDB" id="16729at2759"/>
<proteinExistence type="predicted"/>
<evidence type="ECO:0000313" key="1">
    <source>
        <dbReference type="EMBL" id="KDQ18681.1"/>
    </source>
</evidence>
<sequence>PPAPPIPPLLSLELRVRWLEALVLGVRAEGLKGKEKEKLLGAGGSLSRRTEQVQKSLNEVIDTNEGLRKFMTSYDQYAHLLTPAFALSPTTGAPGVAPPTYDQLSSEELETLIAELEPDLRTADRDMREVDALEKKGVAAAGKLPDHESLKPRLEALAKAEKENAERYVSLEKRVGSLLGRYSSQVTALSELFIVWNDLVTDSEDRIAALERRRAEQ</sequence>
<dbReference type="InterPro" id="IPR009991">
    <property type="entry name" value="DCTN3"/>
</dbReference>
<gene>
    <name evidence="1" type="ORF">BOTBODRAFT_73231</name>
</gene>
<protein>
    <submittedName>
        <fullName evidence="1">Uncharacterized protein</fullName>
    </submittedName>
</protein>
<evidence type="ECO:0000313" key="2">
    <source>
        <dbReference type="Proteomes" id="UP000027195"/>
    </source>
</evidence>
<accession>A0A067N4H6</accession>
<dbReference type="GO" id="GO:0061640">
    <property type="term" value="P:cytoskeleton-dependent cytokinesis"/>
    <property type="evidence" value="ECO:0007669"/>
    <property type="project" value="InterPro"/>
</dbReference>
<dbReference type="Pfam" id="PF07426">
    <property type="entry name" value="Dynactin_p22"/>
    <property type="match status" value="1"/>
</dbReference>
<name>A0A067N4H6_BOTB1</name>
<dbReference type="HOGENOM" id="CLU_052861_1_0_1"/>
<dbReference type="AlphaFoldDB" id="A0A067N4H6"/>
<reference evidence="2" key="1">
    <citation type="journal article" date="2014" name="Proc. Natl. Acad. Sci. U.S.A.">
        <title>Extensive sampling of basidiomycete genomes demonstrates inadequacy of the white-rot/brown-rot paradigm for wood decay fungi.</title>
        <authorList>
            <person name="Riley R."/>
            <person name="Salamov A.A."/>
            <person name="Brown D.W."/>
            <person name="Nagy L.G."/>
            <person name="Floudas D."/>
            <person name="Held B.W."/>
            <person name="Levasseur A."/>
            <person name="Lombard V."/>
            <person name="Morin E."/>
            <person name="Otillar R."/>
            <person name="Lindquist E.A."/>
            <person name="Sun H."/>
            <person name="LaButti K.M."/>
            <person name="Schmutz J."/>
            <person name="Jabbour D."/>
            <person name="Luo H."/>
            <person name="Baker S.E."/>
            <person name="Pisabarro A.G."/>
            <person name="Walton J.D."/>
            <person name="Blanchette R.A."/>
            <person name="Henrissat B."/>
            <person name="Martin F."/>
            <person name="Cullen D."/>
            <person name="Hibbett D.S."/>
            <person name="Grigoriev I.V."/>
        </authorList>
    </citation>
    <scope>NUCLEOTIDE SEQUENCE [LARGE SCALE GENOMIC DNA]</scope>
    <source>
        <strain evidence="2">FD-172 SS1</strain>
    </source>
</reference>
<dbReference type="STRING" id="930990.A0A067N4H6"/>
<keyword evidence="2" id="KW-1185">Reference proteome</keyword>
<feature type="non-terminal residue" evidence="1">
    <location>
        <position position="1"/>
    </location>
</feature>
<dbReference type="Proteomes" id="UP000027195">
    <property type="component" value="Unassembled WGS sequence"/>
</dbReference>
<organism evidence="1 2">
    <name type="scientific">Botryobasidium botryosum (strain FD-172 SS1)</name>
    <dbReference type="NCBI Taxonomy" id="930990"/>
    <lineage>
        <taxon>Eukaryota</taxon>
        <taxon>Fungi</taxon>
        <taxon>Dikarya</taxon>
        <taxon>Basidiomycota</taxon>
        <taxon>Agaricomycotina</taxon>
        <taxon>Agaricomycetes</taxon>
        <taxon>Cantharellales</taxon>
        <taxon>Botryobasidiaceae</taxon>
        <taxon>Botryobasidium</taxon>
    </lineage>
</organism>
<feature type="non-terminal residue" evidence="1">
    <location>
        <position position="217"/>
    </location>
</feature>